<dbReference type="EMBL" id="LLXI01002593">
    <property type="protein sequence ID" value="PKY57548.1"/>
    <property type="molecule type" value="Genomic_DNA"/>
</dbReference>
<evidence type="ECO:0000313" key="2">
    <source>
        <dbReference type="EMBL" id="PKY57548.1"/>
    </source>
</evidence>
<dbReference type="AlphaFoldDB" id="A0A2I1HFA2"/>
<protein>
    <submittedName>
        <fullName evidence="2">Uncharacterized protein</fullName>
    </submittedName>
</protein>
<evidence type="ECO:0000313" key="1">
    <source>
        <dbReference type="EMBL" id="PKK58935.1"/>
    </source>
</evidence>
<reference evidence="2 4" key="1">
    <citation type="submission" date="2015-10" db="EMBL/GenBank/DDBJ databases">
        <title>Genome analyses suggest a sexual origin of heterokaryosis in a supposedly ancient asexual fungus.</title>
        <authorList>
            <person name="Ropars J."/>
            <person name="Sedzielewska K."/>
            <person name="Noel J."/>
            <person name="Charron P."/>
            <person name="Farinelli L."/>
            <person name="Marton T."/>
            <person name="Kruger M."/>
            <person name="Pelin A."/>
            <person name="Brachmann A."/>
            <person name="Corradi N."/>
        </authorList>
    </citation>
    <scope>NUCLEOTIDE SEQUENCE [LARGE SCALE GENOMIC DNA]</scope>
    <source>
        <strain evidence="2 4">A4</strain>
        <strain evidence="1 3">C2</strain>
    </source>
</reference>
<evidence type="ECO:0000313" key="4">
    <source>
        <dbReference type="Proteomes" id="UP000234323"/>
    </source>
</evidence>
<accession>A0A2I1HFA2</accession>
<keyword evidence="4" id="KW-1185">Reference proteome</keyword>
<proteinExistence type="predicted"/>
<gene>
    <name evidence="2" type="ORF">RhiirA4_510155</name>
    <name evidence="1" type="ORF">RhiirC2_670588</name>
</gene>
<comment type="caution">
    <text evidence="2">The sequence shown here is derived from an EMBL/GenBank/DDBJ whole genome shotgun (WGS) entry which is preliminary data.</text>
</comment>
<dbReference type="EMBL" id="LLXL01003303">
    <property type="protein sequence ID" value="PKK58935.1"/>
    <property type="molecule type" value="Genomic_DNA"/>
</dbReference>
<sequence>MNHQGNRLPDIGFLSNKYTPFQKSEVLACISSRITTVIQVVRYYQINYN</sequence>
<name>A0A2I1HFA2_9GLOM</name>
<evidence type="ECO:0000313" key="3">
    <source>
        <dbReference type="Proteomes" id="UP000233469"/>
    </source>
</evidence>
<reference evidence="1 3" key="2">
    <citation type="submission" date="2017-10" db="EMBL/GenBank/DDBJ databases">
        <title>Extensive intraspecific genome diversity in a model arbuscular mycorrhizal fungus.</title>
        <authorList>
            <person name="Chen E.C.H."/>
            <person name="Morin E."/>
            <person name="Baudet D."/>
            <person name="Noel J."/>
            <person name="Ndikumana S."/>
            <person name="Charron P."/>
            <person name="St-Onge C."/>
            <person name="Giorgi J."/>
            <person name="Grigoriev I.V."/>
            <person name="Roux C."/>
            <person name="Martin F.M."/>
            <person name="Corradi N."/>
        </authorList>
    </citation>
    <scope>NUCLEOTIDE SEQUENCE [LARGE SCALE GENOMIC DNA]</scope>
    <source>
        <strain evidence="1 3">C2</strain>
    </source>
</reference>
<dbReference type="Proteomes" id="UP000233469">
    <property type="component" value="Unassembled WGS sequence"/>
</dbReference>
<dbReference type="Proteomes" id="UP000234323">
    <property type="component" value="Unassembled WGS sequence"/>
</dbReference>
<organism evidence="2 4">
    <name type="scientific">Rhizophagus irregularis</name>
    <dbReference type="NCBI Taxonomy" id="588596"/>
    <lineage>
        <taxon>Eukaryota</taxon>
        <taxon>Fungi</taxon>
        <taxon>Fungi incertae sedis</taxon>
        <taxon>Mucoromycota</taxon>
        <taxon>Glomeromycotina</taxon>
        <taxon>Glomeromycetes</taxon>
        <taxon>Glomerales</taxon>
        <taxon>Glomeraceae</taxon>
        <taxon>Rhizophagus</taxon>
    </lineage>
</organism>